<organism evidence="2 3">
    <name type="scientific">Bacillus cereus</name>
    <dbReference type="NCBI Taxonomy" id="1396"/>
    <lineage>
        <taxon>Bacteria</taxon>
        <taxon>Bacillati</taxon>
        <taxon>Bacillota</taxon>
        <taxon>Bacilli</taxon>
        <taxon>Bacillales</taxon>
        <taxon>Bacillaceae</taxon>
        <taxon>Bacillus</taxon>
        <taxon>Bacillus cereus group</taxon>
    </lineage>
</organism>
<evidence type="ECO:0000313" key="3">
    <source>
        <dbReference type="Proteomes" id="UP000225766"/>
    </source>
</evidence>
<protein>
    <recommendedName>
        <fullName evidence="4">Lipoprotein</fullName>
    </recommendedName>
</protein>
<dbReference type="OrthoDB" id="2910851at2"/>
<evidence type="ECO:0008006" key="4">
    <source>
        <dbReference type="Google" id="ProtNLM"/>
    </source>
</evidence>
<gene>
    <name evidence="2" type="ORF">COD19_02415</name>
</gene>
<feature type="chain" id="PRO_5039685440" description="Lipoprotein" evidence="1">
    <location>
        <begin position="24"/>
        <end position="327"/>
    </location>
</feature>
<comment type="caution">
    <text evidence="2">The sequence shown here is derived from an EMBL/GenBank/DDBJ whole genome shotgun (WGS) entry which is preliminary data.</text>
</comment>
<accession>A0A2A8J525</accession>
<sequence>MKRMKNVMLLVLCFLCLSGCNYEDEDQVKKYVKKKHGIDVVVTDWGAIHEGNMGHTYHTVQAKNNKNIQFRVEVNGIIYSRITGDEYEYGKKTYEEYKKFKPMLEEIKKLGYVESENENALQYILDDDNIGRKPTDKLLLTLKTSDKIDYSQFESAELDRLYALFQFIQKSNRKITELEIEDHNGESIGFPFNNVQKAITKEELLLAMKNTVSSYWTYLIQTETKVDERLNEIQNDRFVIKDITCPHPKDGNCPEYKVTLVFNDSEIKYKDDSYVIEDLRKVVTILKEELHNKEFDIFLTNKDRTSYSLWLSSEAIKKSNTVEELVK</sequence>
<dbReference type="Proteomes" id="UP000225766">
    <property type="component" value="Unassembled WGS sequence"/>
</dbReference>
<reference evidence="2 3" key="1">
    <citation type="submission" date="2017-09" db="EMBL/GenBank/DDBJ databases">
        <title>Large-scale bioinformatics analysis of Bacillus genomes uncovers conserved roles of natural products in bacterial physiology.</title>
        <authorList>
            <consortium name="Agbiome Team Llc"/>
            <person name="Bleich R.M."/>
            <person name="Grubbs K.J."/>
            <person name="Santa Maria K.C."/>
            <person name="Allen S.E."/>
            <person name="Farag S."/>
            <person name="Shank E.A."/>
            <person name="Bowers A."/>
        </authorList>
    </citation>
    <scope>NUCLEOTIDE SEQUENCE [LARGE SCALE GENOMIC DNA]</scope>
    <source>
        <strain evidence="2 3">AFS040105</strain>
    </source>
</reference>
<dbReference type="RefSeq" id="WP_088229541.1">
    <property type="nucleotide sequence ID" value="NZ_JARXKI010000010.1"/>
</dbReference>
<proteinExistence type="predicted"/>
<dbReference type="EMBL" id="NUMG01000002">
    <property type="protein sequence ID" value="PGU07404.1"/>
    <property type="molecule type" value="Genomic_DNA"/>
</dbReference>
<evidence type="ECO:0000313" key="2">
    <source>
        <dbReference type="EMBL" id="PGU07404.1"/>
    </source>
</evidence>
<name>A0A2A8J525_BACCE</name>
<evidence type="ECO:0000256" key="1">
    <source>
        <dbReference type="SAM" id="SignalP"/>
    </source>
</evidence>
<keyword evidence="1" id="KW-0732">Signal</keyword>
<dbReference type="AlphaFoldDB" id="A0A2A8J525"/>
<feature type="signal peptide" evidence="1">
    <location>
        <begin position="1"/>
        <end position="23"/>
    </location>
</feature>